<keyword evidence="2" id="KW-0169">Cobalamin biosynthesis</keyword>
<dbReference type="AlphaFoldDB" id="A0AAW4X115"/>
<dbReference type="RefSeq" id="WP_229346182.1">
    <property type="nucleotide sequence ID" value="NZ_JAJFAT010000012.1"/>
</dbReference>
<dbReference type="PANTHER" id="PTHR36925:SF1">
    <property type="entry name" value="COBALT-PRECORRIN-6A REDUCTASE"/>
    <property type="match status" value="1"/>
</dbReference>
<evidence type="ECO:0000256" key="1">
    <source>
        <dbReference type="ARBA" id="ARBA00004953"/>
    </source>
</evidence>
<dbReference type="NCBIfam" id="TIGR00715">
    <property type="entry name" value="precor6x_red"/>
    <property type="match status" value="1"/>
</dbReference>
<dbReference type="PANTHER" id="PTHR36925">
    <property type="entry name" value="COBALT-PRECORRIN-6A REDUCTASE"/>
    <property type="match status" value="1"/>
</dbReference>
<comment type="pathway">
    <text evidence="1">Cofactor biosynthesis; adenosylcobalamin biosynthesis.</text>
</comment>
<name>A0AAW4X115_9FIRM</name>
<dbReference type="PROSITE" id="PS51014">
    <property type="entry name" value="COBK_CBIJ"/>
    <property type="match status" value="1"/>
</dbReference>
<dbReference type="Pfam" id="PF02571">
    <property type="entry name" value="CbiJ"/>
    <property type="match status" value="1"/>
</dbReference>
<protein>
    <submittedName>
        <fullName evidence="4">Precorrin-6A reductase</fullName>
        <ecNumber evidence="4">1.3.1.54</ecNumber>
    </submittedName>
</protein>
<organism evidence="4 5">
    <name type="scientific">Halanaerobium polyolivorans</name>
    <dbReference type="NCBI Taxonomy" id="2886943"/>
    <lineage>
        <taxon>Bacteria</taxon>
        <taxon>Bacillati</taxon>
        <taxon>Bacillota</taxon>
        <taxon>Clostridia</taxon>
        <taxon>Halanaerobiales</taxon>
        <taxon>Halanaerobiaceae</taxon>
        <taxon>Halanaerobium</taxon>
    </lineage>
</organism>
<gene>
    <name evidence="4" type="primary">cobK</name>
    <name evidence="4" type="ORF">LJ207_09100</name>
</gene>
<dbReference type="GO" id="GO:0009236">
    <property type="term" value="P:cobalamin biosynthetic process"/>
    <property type="evidence" value="ECO:0007669"/>
    <property type="project" value="UniProtKB-KW"/>
</dbReference>
<proteinExistence type="predicted"/>
<dbReference type="InterPro" id="IPR003723">
    <property type="entry name" value="Precorrin-6x_reduct"/>
</dbReference>
<evidence type="ECO:0000256" key="2">
    <source>
        <dbReference type="ARBA" id="ARBA00022573"/>
    </source>
</evidence>
<comment type="caution">
    <text evidence="4">The sequence shown here is derived from an EMBL/GenBank/DDBJ whole genome shotgun (WGS) entry which is preliminary data.</text>
</comment>
<accession>A0AAW4X115</accession>
<evidence type="ECO:0000256" key="3">
    <source>
        <dbReference type="ARBA" id="ARBA00023002"/>
    </source>
</evidence>
<reference evidence="4 5" key="1">
    <citation type="submission" date="2021-10" db="EMBL/GenBank/DDBJ databases">
        <authorList>
            <person name="Grouzdev D.S."/>
            <person name="Pantiukh K.S."/>
            <person name="Krutkina M.S."/>
        </authorList>
    </citation>
    <scope>NUCLEOTIDE SEQUENCE [LARGE SCALE GENOMIC DNA]</scope>
    <source>
        <strain evidence="4 5">Z-7514</strain>
    </source>
</reference>
<evidence type="ECO:0000313" key="5">
    <source>
        <dbReference type="Proteomes" id="UP001199296"/>
    </source>
</evidence>
<sequence length="255" mass="29314">MIWILAGTSDSYCLIEKLKENIDIDIIATTATDYGKKLLEEKYAVKAIRKKLKEDEMVHFINEHDIQYIIDASHPFAERLSRNAISAAEKSGREYLRYERQSLDLSIYPANRLIKAKDYLEAAEKANKFQRIFLSTGSKTANIFVENIENYKERLFFRILPAEKFLAKLINLGLTPANIAALQGPFSREFNRAIFKEYRADVVVTKASGNRGGLKTKIEAALELELPIIIIERPEVVYPEKFEEINKLIDHLRSN</sequence>
<keyword evidence="5" id="KW-1185">Reference proteome</keyword>
<keyword evidence="3 4" id="KW-0560">Oxidoreductase</keyword>
<dbReference type="EC" id="1.3.1.54" evidence="4"/>
<dbReference type="EMBL" id="JAJFAT010000012">
    <property type="protein sequence ID" value="MCC3145478.1"/>
    <property type="molecule type" value="Genomic_DNA"/>
</dbReference>
<dbReference type="GO" id="GO:0016994">
    <property type="term" value="F:precorrin-6A reductase activity"/>
    <property type="evidence" value="ECO:0007669"/>
    <property type="project" value="UniProtKB-EC"/>
</dbReference>
<evidence type="ECO:0000313" key="4">
    <source>
        <dbReference type="EMBL" id="MCC3145478.1"/>
    </source>
</evidence>
<dbReference type="Proteomes" id="UP001199296">
    <property type="component" value="Unassembled WGS sequence"/>
</dbReference>